<sequence length="166" mass="16772">MSGVGGESLAGRCHELLLGRGETVATAESLTGGLLGAALTERPGSSSTYRGGVVAYAVELKAQLLGVSAELLRTHGPVHPRTAEAMAAGARERLGATYGLSTTGVAGPEPHGDQPVGTVDVACSGPAGTTVRRLQLSGGRDDIRRATVSAALELLREALESVVTNS</sequence>
<dbReference type="SUPFAM" id="SSF142433">
    <property type="entry name" value="CinA-like"/>
    <property type="match status" value="1"/>
</dbReference>
<dbReference type="Proteomes" id="UP000638648">
    <property type="component" value="Unassembled WGS sequence"/>
</dbReference>
<proteinExistence type="predicted"/>
<dbReference type="AlphaFoldDB" id="A0A927N1Y9"/>
<organism evidence="2 3">
    <name type="scientific">Actinopolymorpha pittospori</name>
    <dbReference type="NCBI Taxonomy" id="648752"/>
    <lineage>
        <taxon>Bacteria</taxon>
        <taxon>Bacillati</taxon>
        <taxon>Actinomycetota</taxon>
        <taxon>Actinomycetes</taxon>
        <taxon>Propionibacteriales</taxon>
        <taxon>Actinopolymorphaceae</taxon>
        <taxon>Actinopolymorpha</taxon>
    </lineage>
</organism>
<dbReference type="EC" id="3.5.1.42" evidence="2"/>
<dbReference type="NCBIfam" id="TIGR00199">
    <property type="entry name" value="PncC_domain"/>
    <property type="match status" value="1"/>
</dbReference>
<dbReference type="Gene3D" id="3.90.950.20">
    <property type="entry name" value="CinA-like"/>
    <property type="match status" value="1"/>
</dbReference>
<dbReference type="EMBL" id="JADBEM010000001">
    <property type="protein sequence ID" value="MBE1611180.1"/>
    <property type="molecule type" value="Genomic_DNA"/>
</dbReference>
<feature type="domain" description="CinA C-terminal" evidence="1">
    <location>
        <begin position="7"/>
        <end position="159"/>
    </location>
</feature>
<reference evidence="2" key="1">
    <citation type="submission" date="2020-10" db="EMBL/GenBank/DDBJ databases">
        <title>Sequencing the genomes of 1000 actinobacteria strains.</title>
        <authorList>
            <person name="Klenk H.-P."/>
        </authorList>
    </citation>
    <scope>NUCLEOTIDE SEQUENCE</scope>
    <source>
        <strain evidence="2">DSM 45354</strain>
    </source>
</reference>
<name>A0A927N1Y9_9ACTN</name>
<keyword evidence="3" id="KW-1185">Reference proteome</keyword>
<dbReference type="InterPro" id="IPR036653">
    <property type="entry name" value="CinA-like_C"/>
</dbReference>
<keyword evidence="2" id="KW-0378">Hydrolase</keyword>
<evidence type="ECO:0000313" key="3">
    <source>
        <dbReference type="Proteomes" id="UP000638648"/>
    </source>
</evidence>
<dbReference type="RefSeq" id="WP_337918224.1">
    <property type="nucleotide sequence ID" value="NZ_BAABJL010000042.1"/>
</dbReference>
<accession>A0A927N1Y9</accession>
<comment type="caution">
    <text evidence="2">The sequence shown here is derived from an EMBL/GenBank/DDBJ whole genome shotgun (WGS) entry which is preliminary data.</text>
</comment>
<dbReference type="Pfam" id="PF02464">
    <property type="entry name" value="CinA"/>
    <property type="match status" value="1"/>
</dbReference>
<evidence type="ECO:0000259" key="1">
    <source>
        <dbReference type="Pfam" id="PF02464"/>
    </source>
</evidence>
<dbReference type="GO" id="GO:0019159">
    <property type="term" value="F:nicotinamide-nucleotide amidase activity"/>
    <property type="evidence" value="ECO:0007669"/>
    <property type="project" value="UniProtKB-EC"/>
</dbReference>
<evidence type="ECO:0000313" key="2">
    <source>
        <dbReference type="EMBL" id="MBE1611180.1"/>
    </source>
</evidence>
<dbReference type="InterPro" id="IPR008136">
    <property type="entry name" value="CinA_C"/>
</dbReference>
<gene>
    <name evidence="2" type="ORF">HEB94_008028</name>
</gene>
<protein>
    <submittedName>
        <fullName evidence="2">Nicotinamide-nucleotide amidase</fullName>
        <ecNumber evidence="2">3.5.1.42</ecNumber>
    </submittedName>
</protein>